<evidence type="ECO:0000256" key="1">
    <source>
        <dbReference type="ARBA" id="ARBA00004651"/>
    </source>
</evidence>
<keyword evidence="5 7" id="KW-1133">Transmembrane helix</keyword>
<evidence type="ECO:0000313" key="8">
    <source>
        <dbReference type="EMBL" id="GAA1740024.1"/>
    </source>
</evidence>
<dbReference type="InterPro" id="IPR036259">
    <property type="entry name" value="MFS_trans_sf"/>
</dbReference>
<dbReference type="CDD" id="cd06174">
    <property type="entry name" value="MFS"/>
    <property type="match status" value="1"/>
</dbReference>
<evidence type="ECO:0008006" key="10">
    <source>
        <dbReference type="Google" id="ProtNLM"/>
    </source>
</evidence>
<dbReference type="InterPro" id="IPR011701">
    <property type="entry name" value="MFS"/>
</dbReference>
<keyword evidence="9" id="KW-1185">Reference proteome</keyword>
<keyword evidence="4 7" id="KW-0812">Transmembrane</keyword>
<name>A0ABP4VWH0_9ACTN</name>
<protein>
    <recommendedName>
        <fullName evidence="10">MFS transporter</fullName>
    </recommendedName>
</protein>
<dbReference type="EMBL" id="BAAALS010000003">
    <property type="protein sequence ID" value="GAA1740024.1"/>
    <property type="molecule type" value="Genomic_DNA"/>
</dbReference>
<feature type="transmembrane region" description="Helical" evidence="7">
    <location>
        <begin position="237"/>
        <end position="257"/>
    </location>
</feature>
<gene>
    <name evidence="8" type="ORF">GCM10009681_08620</name>
</gene>
<organism evidence="8 9">
    <name type="scientific">Luedemannella helvata</name>
    <dbReference type="NCBI Taxonomy" id="349315"/>
    <lineage>
        <taxon>Bacteria</taxon>
        <taxon>Bacillati</taxon>
        <taxon>Actinomycetota</taxon>
        <taxon>Actinomycetes</taxon>
        <taxon>Micromonosporales</taxon>
        <taxon>Micromonosporaceae</taxon>
        <taxon>Luedemannella</taxon>
    </lineage>
</organism>
<feature type="transmembrane region" description="Helical" evidence="7">
    <location>
        <begin position="202"/>
        <end position="225"/>
    </location>
</feature>
<sequence length="396" mass="38955">MHTMSDQRLIRAAAVIALSAALPSFLVGALAPRINEDMRFGATEIGIAMTVCYTVAGVLSPLGGRVVARLGTTVAARLTCALATLGLLGISAAGSAGHLVLALAVVGCANTMFQPASNSLLLGVSEPRRQAFGFGTVQGAIPVAALLSGASLAVAGAGPDWRLITLVAAAATACAQFTIGVGRPAVAPARSRPANPVASPRLAVLPLLVTGTIASAAASTLPSFTATAGHANGLSPTAIALAQIAGSLGSVAVRIAAPVAMSNAALGRRLGVVAALMAVGTVGLLLLVTGGQVGFVCGAVLGFAFGWGWNGLYNQLVAVASPGRVATTTGITQAGVFLGGTVGPAIFAVIAVRAGFGPAWAAMAVLLGIAAIAAISARPRSAAERRPARSSIQKGP</sequence>
<feature type="transmembrane region" description="Helical" evidence="7">
    <location>
        <begin position="74"/>
        <end position="93"/>
    </location>
</feature>
<feature type="transmembrane region" description="Helical" evidence="7">
    <location>
        <begin position="358"/>
        <end position="377"/>
    </location>
</feature>
<keyword evidence="3" id="KW-1003">Cell membrane</keyword>
<feature type="transmembrane region" description="Helical" evidence="7">
    <location>
        <begin position="99"/>
        <end position="124"/>
    </location>
</feature>
<proteinExistence type="predicted"/>
<accession>A0ABP4VWH0</accession>
<dbReference type="SUPFAM" id="SSF103473">
    <property type="entry name" value="MFS general substrate transporter"/>
    <property type="match status" value="1"/>
</dbReference>
<feature type="transmembrane region" description="Helical" evidence="7">
    <location>
        <begin position="269"/>
        <end position="287"/>
    </location>
</feature>
<evidence type="ECO:0000256" key="6">
    <source>
        <dbReference type="ARBA" id="ARBA00023136"/>
    </source>
</evidence>
<evidence type="ECO:0000256" key="4">
    <source>
        <dbReference type="ARBA" id="ARBA00022692"/>
    </source>
</evidence>
<evidence type="ECO:0000256" key="3">
    <source>
        <dbReference type="ARBA" id="ARBA00022475"/>
    </source>
</evidence>
<dbReference type="Gene3D" id="1.20.1250.20">
    <property type="entry name" value="MFS general substrate transporter like domains"/>
    <property type="match status" value="2"/>
</dbReference>
<feature type="transmembrane region" description="Helical" evidence="7">
    <location>
        <begin position="161"/>
        <end position="181"/>
    </location>
</feature>
<feature type="transmembrane region" description="Helical" evidence="7">
    <location>
        <begin position="45"/>
        <end position="62"/>
    </location>
</feature>
<feature type="transmembrane region" description="Helical" evidence="7">
    <location>
        <begin position="334"/>
        <end position="352"/>
    </location>
</feature>
<evidence type="ECO:0000256" key="7">
    <source>
        <dbReference type="SAM" id="Phobius"/>
    </source>
</evidence>
<evidence type="ECO:0000313" key="9">
    <source>
        <dbReference type="Proteomes" id="UP001500655"/>
    </source>
</evidence>
<dbReference type="Pfam" id="PF07690">
    <property type="entry name" value="MFS_1"/>
    <property type="match status" value="1"/>
</dbReference>
<keyword evidence="2" id="KW-0813">Transport</keyword>
<dbReference type="Proteomes" id="UP001500655">
    <property type="component" value="Unassembled WGS sequence"/>
</dbReference>
<feature type="transmembrane region" description="Helical" evidence="7">
    <location>
        <begin position="293"/>
        <end position="313"/>
    </location>
</feature>
<evidence type="ECO:0000256" key="5">
    <source>
        <dbReference type="ARBA" id="ARBA00022989"/>
    </source>
</evidence>
<dbReference type="InterPro" id="IPR050171">
    <property type="entry name" value="MFS_Transporters"/>
</dbReference>
<comment type="subcellular location">
    <subcellularLocation>
        <location evidence="1">Cell membrane</location>
        <topology evidence="1">Multi-pass membrane protein</topology>
    </subcellularLocation>
</comment>
<comment type="caution">
    <text evidence="8">The sequence shown here is derived from an EMBL/GenBank/DDBJ whole genome shotgun (WGS) entry which is preliminary data.</text>
</comment>
<evidence type="ECO:0000256" key="2">
    <source>
        <dbReference type="ARBA" id="ARBA00022448"/>
    </source>
</evidence>
<dbReference type="PANTHER" id="PTHR23517">
    <property type="entry name" value="RESISTANCE PROTEIN MDTM, PUTATIVE-RELATED-RELATED"/>
    <property type="match status" value="1"/>
</dbReference>
<reference evidence="9" key="1">
    <citation type="journal article" date="2019" name="Int. J. Syst. Evol. Microbiol.">
        <title>The Global Catalogue of Microorganisms (GCM) 10K type strain sequencing project: providing services to taxonomists for standard genome sequencing and annotation.</title>
        <authorList>
            <consortium name="The Broad Institute Genomics Platform"/>
            <consortium name="The Broad Institute Genome Sequencing Center for Infectious Disease"/>
            <person name="Wu L."/>
            <person name="Ma J."/>
        </authorList>
    </citation>
    <scope>NUCLEOTIDE SEQUENCE [LARGE SCALE GENOMIC DNA]</scope>
    <source>
        <strain evidence="9">JCM 13249</strain>
    </source>
</reference>
<keyword evidence="6 7" id="KW-0472">Membrane</keyword>
<feature type="transmembrane region" description="Helical" evidence="7">
    <location>
        <begin position="131"/>
        <end position="155"/>
    </location>
</feature>